<feature type="non-terminal residue" evidence="1">
    <location>
        <position position="1"/>
    </location>
</feature>
<dbReference type="EMBL" id="CAJVPT010008210">
    <property type="protein sequence ID" value="CAG8549718.1"/>
    <property type="molecule type" value="Genomic_DNA"/>
</dbReference>
<dbReference type="Proteomes" id="UP000789525">
    <property type="component" value="Unassembled WGS sequence"/>
</dbReference>
<accession>A0ACA9LYM5</accession>
<comment type="caution">
    <text evidence="1">The sequence shown here is derived from an EMBL/GenBank/DDBJ whole genome shotgun (WGS) entry which is preliminary data.</text>
</comment>
<keyword evidence="2" id="KW-1185">Reference proteome</keyword>
<gene>
    <name evidence="1" type="ORF">ACOLOM_LOCUS4806</name>
</gene>
<evidence type="ECO:0000313" key="2">
    <source>
        <dbReference type="Proteomes" id="UP000789525"/>
    </source>
</evidence>
<proteinExistence type="predicted"/>
<evidence type="ECO:0000313" key="1">
    <source>
        <dbReference type="EMBL" id="CAG8549718.1"/>
    </source>
</evidence>
<name>A0ACA9LYM5_9GLOM</name>
<reference evidence="1" key="1">
    <citation type="submission" date="2021-06" db="EMBL/GenBank/DDBJ databases">
        <authorList>
            <person name="Kallberg Y."/>
            <person name="Tangrot J."/>
            <person name="Rosling A."/>
        </authorList>
    </citation>
    <scope>NUCLEOTIDE SEQUENCE</scope>
    <source>
        <strain evidence="1">CL356</strain>
    </source>
</reference>
<organism evidence="1 2">
    <name type="scientific">Acaulospora colombiana</name>
    <dbReference type="NCBI Taxonomy" id="27376"/>
    <lineage>
        <taxon>Eukaryota</taxon>
        <taxon>Fungi</taxon>
        <taxon>Fungi incertae sedis</taxon>
        <taxon>Mucoromycota</taxon>
        <taxon>Glomeromycotina</taxon>
        <taxon>Glomeromycetes</taxon>
        <taxon>Diversisporales</taxon>
        <taxon>Acaulosporaceae</taxon>
        <taxon>Acaulospora</taxon>
    </lineage>
</organism>
<sequence>KRHECRTARVSRCKNTGGNGQGLGPGRRRVRLDDDCSVQNCGEYCEYYRAMATIIDDEDEQLPVGPTWPNNLHLSIPVRWILLSALQLFSARKHPIPATSPRAERPTAVGLNESTSSADRAIRRPQETSPRRATPSNHQQEPRTKHLFDPNSDPIPKRPRQIPESSMTSPTHSQPPSRQLFDHRRDDPMRFAVLNNHAHREKQAPSSIQSSSVMDHSSISSYASSTWTLTSSTGTSQSSAPPEQATDKDGSSKFVSMLKRIYREISEYEKKIKEWDNHEDGQIPSAAITMLKPGTSLASVEESENSDPLRMLVAQHKQLAELYHSMITMILQPVPASMLSFVKKYSLPSRLWMNGITHCIECLRRMSSKLPGAAEHMTGYILWSYHFYESLYETSTMNEFMAPYKVNWIEALGDLARYHMHVSARQSSQEMVDNAIVPLTEEALPPPAPAMPRADDTPPPSIGIAAANAFDLEPESEVWRKASQTWYAMVLKETPGAGKLHHNMGLLNSEISNEELRGVYHFVKSMTATHPYPTSREAILSLFSKPAQQRRNLADSKAPELFVRLHGMLFTNIQLDDFQPTLARFLERLQLDGAQEREWIMMAAINIAAVLQYGKEDGMIKIVTGDASVEGRKKELVQKMDSLAMNDTSTFSPSGMDVDSPMNDEAMVVDTPIPLQLALKLTFSMLSFFLKQPGTLAIIERSFPWDDLVNFLSEVPRRMLQKELEARAKLTGGCAPLPEDWCMRGMAWTIRRVYEHGFWTRGASAANAISSEMDVLSVDEGIEQDTDGIIETEERGEDTGPKDYTGRRWVRIIRSCVGLLQTVPGFELGHGETGPEWRLDDDIDQDMEVDSDEEEELDDDPVVQALQERRRYLRNLQKGRSSQSMSRPGHQSRLSAPSRAALNVRPGYTVLVVDTNILLSALHTIASLIESNRWTILIPLAVITELDGISANQSELGDAAAAAFKYISEHMRSHSTSLKVQTSRGNYLNTLNVRSENFDFNSRGGDYDDGSGHHWERNLDDLILRAALWQEAHWVDRSGLLKGGITAANQQSNGLNEVAKVVLLSFDRNLRLKARARHMHAGDERDLANIVRVGS</sequence>
<protein>
    <submittedName>
        <fullName evidence="1">4900_t:CDS:1</fullName>
    </submittedName>
</protein>